<proteinExistence type="predicted"/>
<evidence type="ECO:0000313" key="1">
    <source>
        <dbReference type="EMBL" id="PXV62622.1"/>
    </source>
</evidence>
<accession>A0A2V3PNE4</accession>
<dbReference type="AlphaFoldDB" id="A0A2V3PNE4"/>
<organism evidence="1 2">
    <name type="scientific">Dysgonomonas alginatilytica</name>
    <dbReference type="NCBI Taxonomy" id="1605892"/>
    <lineage>
        <taxon>Bacteria</taxon>
        <taxon>Pseudomonadati</taxon>
        <taxon>Bacteroidota</taxon>
        <taxon>Bacteroidia</taxon>
        <taxon>Bacteroidales</taxon>
        <taxon>Dysgonomonadaceae</taxon>
        <taxon>Dysgonomonas</taxon>
    </lineage>
</organism>
<protein>
    <submittedName>
        <fullName evidence="1">Uncharacterized protein</fullName>
    </submittedName>
</protein>
<comment type="caution">
    <text evidence="1">The sequence shown here is derived from an EMBL/GenBank/DDBJ whole genome shotgun (WGS) entry which is preliminary data.</text>
</comment>
<dbReference type="EMBL" id="QICL01000018">
    <property type="protein sequence ID" value="PXV62622.1"/>
    <property type="molecule type" value="Genomic_DNA"/>
</dbReference>
<dbReference type="OrthoDB" id="9990274at2"/>
<evidence type="ECO:0000313" key="2">
    <source>
        <dbReference type="Proteomes" id="UP000247973"/>
    </source>
</evidence>
<name>A0A2V3PNE4_9BACT</name>
<dbReference type="Proteomes" id="UP000247973">
    <property type="component" value="Unassembled WGS sequence"/>
</dbReference>
<reference evidence="1 2" key="1">
    <citation type="submission" date="2018-03" db="EMBL/GenBank/DDBJ databases">
        <title>Genomic Encyclopedia of Archaeal and Bacterial Type Strains, Phase II (KMG-II): from individual species to whole genera.</title>
        <authorList>
            <person name="Goeker M."/>
        </authorList>
    </citation>
    <scope>NUCLEOTIDE SEQUENCE [LARGE SCALE GENOMIC DNA]</scope>
    <source>
        <strain evidence="1 2">DSM 100214</strain>
    </source>
</reference>
<keyword evidence="2" id="KW-1185">Reference proteome</keyword>
<dbReference type="RefSeq" id="WP_146212745.1">
    <property type="nucleotide sequence ID" value="NZ_QICL01000018.1"/>
</dbReference>
<gene>
    <name evidence="1" type="ORF">CLV62_1189</name>
</gene>
<sequence length="64" mass="7420">MEKKELYPKQDNPVFSFKEIAEQIGVTEEEVIELAKREGLIDEHGMPTQKAIDEGLLTIEYERL</sequence>